<evidence type="ECO:0000313" key="2">
    <source>
        <dbReference type="Proteomes" id="UP000652013"/>
    </source>
</evidence>
<evidence type="ECO:0008006" key="3">
    <source>
        <dbReference type="Google" id="ProtNLM"/>
    </source>
</evidence>
<keyword evidence="2" id="KW-1185">Reference proteome</keyword>
<comment type="caution">
    <text evidence="1">The sequence shown here is derived from an EMBL/GenBank/DDBJ whole genome shotgun (WGS) entry which is preliminary data.</text>
</comment>
<name>A0A8J3Y6C7_9ACTN</name>
<dbReference type="PANTHER" id="PTHR35040">
    <property type="match status" value="1"/>
</dbReference>
<dbReference type="RefSeq" id="WP_203937688.1">
    <property type="nucleotide sequence ID" value="NZ_BOOY01000009.1"/>
</dbReference>
<sequence length="218" mass="22860">MTGGVTGGVVVPAYFHPAVAAGAWRALAAAGDAVRAVVFNVDSGPGAAPERELLAVAARLRVPVLGYVDAGYGARPAADVVADLARHRAWYPVTGVFLDRVPAGPAHLSHCAALAAAARRHGLPQVVFNHGVHPHHGYAALADALVTFEGPATAHRDVAAPRWVRDHPAAMFWHLVHDCPPDEAAAVRTRAAAHHAGMVYATDRRGVNPWDGLPSWPL</sequence>
<protein>
    <recommendedName>
        <fullName evidence="3">Spherulation-specific family 4</fullName>
    </recommendedName>
</protein>
<proteinExistence type="predicted"/>
<organism evidence="1 2">
    <name type="scientific">Spirilliplanes yamanashiensis</name>
    <dbReference type="NCBI Taxonomy" id="42233"/>
    <lineage>
        <taxon>Bacteria</taxon>
        <taxon>Bacillati</taxon>
        <taxon>Actinomycetota</taxon>
        <taxon>Actinomycetes</taxon>
        <taxon>Micromonosporales</taxon>
        <taxon>Micromonosporaceae</taxon>
        <taxon>Spirilliplanes</taxon>
    </lineage>
</organism>
<dbReference type="PANTHER" id="PTHR35040:SF9">
    <property type="entry name" value="4-LIKE CELL SURFACE PROTEIN, PUTATIVE (AFU_ORTHOLOGUE AFUA_4G14080)-RELATED"/>
    <property type="match status" value="1"/>
</dbReference>
<dbReference type="EMBL" id="BOOY01000009">
    <property type="protein sequence ID" value="GIJ02375.1"/>
    <property type="molecule type" value="Genomic_DNA"/>
</dbReference>
<dbReference type="InterPro" id="IPR021986">
    <property type="entry name" value="Spherulin4"/>
</dbReference>
<accession>A0A8J3Y6C7</accession>
<evidence type="ECO:0000313" key="1">
    <source>
        <dbReference type="EMBL" id="GIJ02375.1"/>
    </source>
</evidence>
<dbReference type="AlphaFoldDB" id="A0A8J3Y6C7"/>
<gene>
    <name evidence="1" type="ORF">Sya03_17270</name>
</gene>
<dbReference type="Proteomes" id="UP000652013">
    <property type="component" value="Unassembled WGS sequence"/>
</dbReference>
<reference evidence="1" key="1">
    <citation type="submission" date="2021-01" db="EMBL/GenBank/DDBJ databases">
        <title>Whole genome shotgun sequence of Spirilliplanes yamanashiensis NBRC 15828.</title>
        <authorList>
            <person name="Komaki H."/>
            <person name="Tamura T."/>
        </authorList>
    </citation>
    <scope>NUCLEOTIDE SEQUENCE</scope>
    <source>
        <strain evidence="1">NBRC 15828</strain>
    </source>
</reference>
<dbReference type="Pfam" id="PF12138">
    <property type="entry name" value="Spherulin4"/>
    <property type="match status" value="1"/>
</dbReference>